<comment type="caution">
    <text evidence="2">The sequence shown here is derived from an EMBL/GenBank/DDBJ whole genome shotgun (WGS) entry which is preliminary data.</text>
</comment>
<sequence>MFRGDLASPGGRALAWLDSMLVDHGALRLVWSNWGVVVPGRLYRCNHPTPGRLARAARRYGLRSVINLRGATRSGSDALSREQAGRLGLAFFDVPMSSGHAPSRERLLALAEALRTAPAPVLLHCKSGADRAGFAASVFVLLEGGTTAQALRHLSLRFGHLRRSRAGVLDALLLRYAAEAEGRKSFLDWVREEYDAADLTRSYRAGHFASFLTERILARE</sequence>
<dbReference type="GO" id="GO:0016740">
    <property type="term" value="F:transferase activity"/>
    <property type="evidence" value="ECO:0007669"/>
    <property type="project" value="UniProtKB-KW"/>
</dbReference>
<dbReference type="InterPro" id="IPR029021">
    <property type="entry name" value="Prot-tyrosine_phosphatase-like"/>
</dbReference>
<evidence type="ECO:0000313" key="2">
    <source>
        <dbReference type="EMBL" id="MCW3473605.1"/>
    </source>
</evidence>
<dbReference type="SUPFAM" id="SSF52799">
    <property type="entry name" value="(Phosphotyrosine protein) phosphatases II"/>
    <property type="match status" value="1"/>
</dbReference>
<reference evidence="2" key="1">
    <citation type="submission" date="2022-09" db="EMBL/GenBank/DDBJ databases">
        <title>Rhodovastum sp. nov. RN2-1 isolated from soil in Seongnam, South Korea.</title>
        <authorList>
            <person name="Le N.T."/>
        </authorList>
    </citation>
    <scope>NUCLEOTIDE SEQUENCE</scope>
    <source>
        <strain evidence="2">RN2-1</strain>
    </source>
</reference>
<dbReference type="Gene3D" id="3.90.190.10">
    <property type="entry name" value="Protein tyrosine phosphatase superfamily"/>
    <property type="match status" value="1"/>
</dbReference>
<dbReference type="AlphaFoldDB" id="A0AA41YNK0"/>
<organism evidence="2 3">
    <name type="scientific">Limobrevibacterium gyesilva</name>
    <dbReference type="NCBI Taxonomy" id="2991712"/>
    <lineage>
        <taxon>Bacteria</taxon>
        <taxon>Pseudomonadati</taxon>
        <taxon>Pseudomonadota</taxon>
        <taxon>Alphaproteobacteria</taxon>
        <taxon>Acetobacterales</taxon>
        <taxon>Acetobacteraceae</taxon>
        <taxon>Limobrevibacterium</taxon>
    </lineage>
</organism>
<accession>A0AA41YNK0</accession>
<dbReference type="Proteomes" id="UP001165679">
    <property type="component" value="Unassembled WGS sequence"/>
</dbReference>
<keyword evidence="2" id="KW-0808">Transferase</keyword>
<dbReference type="PROSITE" id="PS50056">
    <property type="entry name" value="TYR_PHOSPHATASE_2"/>
    <property type="match status" value="1"/>
</dbReference>
<dbReference type="EMBL" id="JAPDNT010000001">
    <property type="protein sequence ID" value="MCW3473605.1"/>
    <property type="molecule type" value="Genomic_DNA"/>
</dbReference>
<evidence type="ECO:0000259" key="1">
    <source>
        <dbReference type="PROSITE" id="PS50056"/>
    </source>
</evidence>
<dbReference type="Pfam" id="PF04273">
    <property type="entry name" value="BLH_phosphatase"/>
    <property type="match status" value="1"/>
</dbReference>
<dbReference type="InterPro" id="IPR005939">
    <property type="entry name" value="BLH_phosphatase-like"/>
</dbReference>
<proteinExistence type="predicted"/>
<dbReference type="RefSeq" id="WP_264712327.1">
    <property type="nucleotide sequence ID" value="NZ_JAPDNT010000001.1"/>
</dbReference>
<feature type="domain" description="Tyrosine specific protein phosphatases" evidence="1">
    <location>
        <begin position="105"/>
        <end position="176"/>
    </location>
</feature>
<reference evidence="2" key="2">
    <citation type="submission" date="2022-10" db="EMBL/GenBank/DDBJ databases">
        <authorList>
            <person name="Trinh H.N."/>
        </authorList>
    </citation>
    <scope>NUCLEOTIDE SEQUENCE</scope>
    <source>
        <strain evidence="2">RN2-1</strain>
    </source>
</reference>
<evidence type="ECO:0000313" key="3">
    <source>
        <dbReference type="Proteomes" id="UP001165679"/>
    </source>
</evidence>
<protein>
    <submittedName>
        <fullName evidence="2">Sulfur transferase domain-containing protein</fullName>
    </submittedName>
</protein>
<name>A0AA41YNK0_9PROT</name>
<keyword evidence="3" id="KW-1185">Reference proteome</keyword>
<gene>
    <name evidence="2" type="ORF">OL599_03360</name>
</gene>
<dbReference type="GO" id="GO:0016787">
    <property type="term" value="F:hydrolase activity"/>
    <property type="evidence" value="ECO:0007669"/>
    <property type="project" value="InterPro"/>
</dbReference>
<dbReference type="InterPro" id="IPR000387">
    <property type="entry name" value="Tyr_Pase_dom"/>
</dbReference>